<sequence>MTHPMQPTPHPHRRAVLGLSALALGAAWLTGCSTVTQMLAPRTVEISKTELLNKMASQFPMRNTVMDLFDVECAAPRLNLQPDSNRVLADVDLSARDRLFSKQYQGNLWMSFRLRYEPRDQTIRLQNVTVDRIAFKGLPASYEKHLTKLGAWLAEDRLQNYVVHRFSPEDLMKADKHGLTVTDIKITQKGLAIQLAPKS</sequence>
<accession>A0A4V2JFA5</accession>
<evidence type="ECO:0000313" key="2">
    <source>
        <dbReference type="Proteomes" id="UP000292120"/>
    </source>
</evidence>
<dbReference type="Gene3D" id="3.15.10.40">
    <property type="entry name" value="Uncharacterised protein PF07273, DUF1439"/>
    <property type="match status" value="1"/>
</dbReference>
<protein>
    <submittedName>
        <fullName evidence="1">DUF1439 domain-containing protein</fullName>
    </submittedName>
</protein>
<proteinExistence type="predicted"/>
<dbReference type="EMBL" id="SIXI01000009">
    <property type="protein sequence ID" value="TBO27662.1"/>
    <property type="molecule type" value="Genomic_DNA"/>
</dbReference>
<gene>
    <name evidence="1" type="ORF">EYS42_16260</name>
</gene>
<dbReference type="Proteomes" id="UP000292120">
    <property type="component" value="Unassembled WGS sequence"/>
</dbReference>
<comment type="caution">
    <text evidence="1">The sequence shown here is derived from an EMBL/GenBank/DDBJ whole genome shotgun (WGS) entry which is preliminary data.</text>
</comment>
<reference evidence="1 2" key="1">
    <citation type="submission" date="2019-02" db="EMBL/GenBank/DDBJ databases">
        <title>Aquabacterium sp. strain KMB7.</title>
        <authorList>
            <person name="Chen W.-M."/>
        </authorList>
    </citation>
    <scope>NUCLEOTIDE SEQUENCE [LARGE SCALE GENOMIC DNA]</scope>
    <source>
        <strain evidence="1 2">KMB7</strain>
    </source>
</reference>
<dbReference type="InterPro" id="IPR006311">
    <property type="entry name" value="TAT_signal"/>
</dbReference>
<dbReference type="PROSITE" id="PS51318">
    <property type="entry name" value="TAT"/>
    <property type="match status" value="1"/>
</dbReference>
<dbReference type="AlphaFoldDB" id="A0A4V2JFA5"/>
<name>A0A4V2JFA5_9BURK</name>
<keyword evidence="2" id="KW-1185">Reference proteome</keyword>
<organism evidence="1 2">
    <name type="scientific">Aquabacterium lacunae</name>
    <dbReference type="NCBI Taxonomy" id="2528630"/>
    <lineage>
        <taxon>Bacteria</taxon>
        <taxon>Pseudomonadati</taxon>
        <taxon>Pseudomonadota</taxon>
        <taxon>Betaproteobacteria</taxon>
        <taxon>Burkholderiales</taxon>
        <taxon>Aquabacterium</taxon>
    </lineage>
</organism>
<evidence type="ECO:0000313" key="1">
    <source>
        <dbReference type="EMBL" id="TBO27662.1"/>
    </source>
</evidence>